<organism evidence="6 7">
    <name type="scientific">Rasamsonia emersonii (strain ATCC 16479 / CBS 393.64 / IMI 116815)</name>
    <dbReference type="NCBI Taxonomy" id="1408163"/>
    <lineage>
        <taxon>Eukaryota</taxon>
        <taxon>Fungi</taxon>
        <taxon>Dikarya</taxon>
        <taxon>Ascomycota</taxon>
        <taxon>Pezizomycotina</taxon>
        <taxon>Eurotiomycetes</taxon>
        <taxon>Eurotiomycetidae</taxon>
        <taxon>Eurotiales</taxon>
        <taxon>Trichocomaceae</taxon>
        <taxon>Rasamsonia</taxon>
    </lineage>
</organism>
<evidence type="ECO:0000313" key="6">
    <source>
        <dbReference type="EMBL" id="KKA23230.1"/>
    </source>
</evidence>
<keyword evidence="7" id="KW-1185">Reference proteome</keyword>
<protein>
    <recommendedName>
        <fullName evidence="5">O-methyltransferase C-terminal domain-containing protein</fullName>
    </recommendedName>
</protein>
<dbReference type="PROSITE" id="PS51683">
    <property type="entry name" value="SAM_OMT_II"/>
    <property type="match status" value="1"/>
</dbReference>
<dbReference type="InterPro" id="IPR029063">
    <property type="entry name" value="SAM-dependent_MTases_sf"/>
</dbReference>
<dbReference type="EMBL" id="LASV01000107">
    <property type="protein sequence ID" value="KKA23230.1"/>
    <property type="molecule type" value="Genomic_DNA"/>
</dbReference>
<evidence type="ECO:0000256" key="4">
    <source>
        <dbReference type="ARBA" id="ARBA00038277"/>
    </source>
</evidence>
<dbReference type="PANTHER" id="PTHR43712">
    <property type="entry name" value="PUTATIVE (AFU_ORTHOLOGUE AFUA_4G14580)-RELATED"/>
    <property type="match status" value="1"/>
</dbReference>
<dbReference type="RefSeq" id="XP_013329842.1">
    <property type="nucleotide sequence ID" value="XM_013474388.1"/>
</dbReference>
<dbReference type="GO" id="GO:0008171">
    <property type="term" value="F:O-methyltransferase activity"/>
    <property type="evidence" value="ECO:0007669"/>
    <property type="project" value="InterPro"/>
</dbReference>
<evidence type="ECO:0000313" key="7">
    <source>
        <dbReference type="Proteomes" id="UP000053958"/>
    </source>
</evidence>
<dbReference type="PANTHER" id="PTHR43712:SF5">
    <property type="entry name" value="O-METHYLTRANSFERASE ASQN-RELATED"/>
    <property type="match status" value="1"/>
</dbReference>
<dbReference type="Gene3D" id="3.40.50.150">
    <property type="entry name" value="Vaccinia Virus protein VP39"/>
    <property type="match status" value="1"/>
</dbReference>
<dbReference type="InterPro" id="IPR016461">
    <property type="entry name" value="COMT-like"/>
</dbReference>
<dbReference type="InterPro" id="IPR001077">
    <property type="entry name" value="COMT_C"/>
</dbReference>
<sequence>MSCSVHTVKGLVLVLPCFSFLLGCLAFVSAMYPCVDLFNYSKMSDIGTRISPNELTYRASLTLYDRLTPYHRQSANKLDSTLSMASHNNTPNTITALATRIAAQAAILERTIHTEGLKYPSFDQDADEEFPSVDDDSSSCVLEDARAQLLEDTRALHDLILGPAEVLRRMRFADNISVQSIDTAVQRVIYHYKIHEAVPLGPEGISYTDLASRTGLPAQRLQSVIRQSALNRVFEEVELKPEHDNDHEVGNNDPVYGVRHTASSALLLRDSAMQDWYGHCVEEMFPAAAKLADAWDKYPCPAGSNTGEPEQSAFGLAFDTPDSVFRFYEKHPDRQARFFGAMDAVGRDKGHRLEHVVNGYDWAGLGRRTVVDVGGSSGFVSIALARAFSNLSFIVQDYQHTIEQGRAQLPADLEERIRFVAHDFFSPQPVATEEGVNADVFLLRHICHNWSRRNAVRILRNLVPAMERNKATSRIVLVEVVVLPAGSAQRKSDLQERYMRNINIAMLAMLNTQERSAEDWQAVVEEADPRLAVLSINQPRGSWDSIIEIGFREK</sequence>
<evidence type="ECO:0000256" key="1">
    <source>
        <dbReference type="ARBA" id="ARBA00022603"/>
    </source>
</evidence>
<evidence type="ECO:0000256" key="2">
    <source>
        <dbReference type="ARBA" id="ARBA00022679"/>
    </source>
</evidence>
<gene>
    <name evidence="6" type="ORF">T310_2723</name>
</gene>
<dbReference type="GO" id="GO:0032259">
    <property type="term" value="P:methylation"/>
    <property type="evidence" value="ECO:0007669"/>
    <property type="project" value="UniProtKB-KW"/>
</dbReference>
<keyword evidence="1" id="KW-0489">Methyltransferase</keyword>
<comment type="caution">
    <text evidence="6">The sequence shown here is derived from an EMBL/GenBank/DDBJ whole genome shotgun (WGS) entry which is preliminary data.</text>
</comment>
<keyword evidence="3" id="KW-0949">S-adenosyl-L-methionine</keyword>
<dbReference type="Pfam" id="PF00891">
    <property type="entry name" value="Methyltransf_2"/>
    <property type="match status" value="1"/>
</dbReference>
<reference evidence="6 7" key="1">
    <citation type="submission" date="2015-04" db="EMBL/GenBank/DDBJ databases">
        <authorList>
            <person name="Heijne W.H."/>
            <person name="Fedorova N.D."/>
            <person name="Nierman W.C."/>
            <person name="Vollebregt A.W."/>
            <person name="Zhao Z."/>
            <person name="Wu L."/>
            <person name="Kumar M."/>
            <person name="Stam H."/>
            <person name="van den Berg M.A."/>
            <person name="Pel H.J."/>
        </authorList>
    </citation>
    <scope>NUCLEOTIDE SEQUENCE [LARGE SCALE GENOMIC DNA]</scope>
    <source>
        <strain evidence="6 7">CBS 393.64</strain>
    </source>
</reference>
<name>A0A0F4YYS0_RASE3</name>
<evidence type="ECO:0000256" key="3">
    <source>
        <dbReference type="ARBA" id="ARBA00022691"/>
    </source>
</evidence>
<dbReference type="AlphaFoldDB" id="A0A0F4YYS0"/>
<feature type="domain" description="O-methyltransferase C-terminal" evidence="5">
    <location>
        <begin position="313"/>
        <end position="527"/>
    </location>
</feature>
<dbReference type="Proteomes" id="UP000053958">
    <property type="component" value="Unassembled WGS sequence"/>
</dbReference>
<dbReference type="SUPFAM" id="SSF53335">
    <property type="entry name" value="S-adenosyl-L-methionine-dependent methyltransferases"/>
    <property type="match status" value="1"/>
</dbReference>
<dbReference type="InterPro" id="IPR036390">
    <property type="entry name" value="WH_DNA-bd_sf"/>
</dbReference>
<proteinExistence type="inferred from homology"/>
<dbReference type="GeneID" id="25315074"/>
<keyword evidence="2" id="KW-0808">Transferase</keyword>
<accession>A0A0F4YYS0</accession>
<comment type="similarity">
    <text evidence="4">Belongs to the class I-like SAM-binding methyltransferase superfamily. Cation-independent O-methyltransferase family.</text>
</comment>
<dbReference type="SUPFAM" id="SSF46785">
    <property type="entry name" value="Winged helix' DNA-binding domain"/>
    <property type="match status" value="1"/>
</dbReference>
<dbReference type="OrthoDB" id="1606438at2759"/>
<evidence type="ECO:0000259" key="5">
    <source>
        <dbReference type="Pfam" id="PF00891"/>
    </source>
</evidence>